<accession>A0ABT4JKK3</accession>
<gene>
    <name evidence="1" type="ORF">G9H61_11525</name>
</gene>
<evidence type="ECO:0008006" key="3">
    <source>
        <dbReference type="Google" id="ProtNLM"/>
    </source>
</evidence>
<dbReference type="RefSeq" id="WP_269010621.1">
    <property type="nucleotide sequence ID" value="NZ_JAANOH010000004.1"/>
</dbReference>
<evidence type="ECO:0000313" key="2">
    <source>
        <dbReference type="Proteomes" id="UP001321186"/>
    </source>
</evidence>
<organism evidence="1 2">
    <name type="scientific">Aquirufa ecclesiirivi</name>
    <dbReference type="NCBI Taxonomy" id="2715124"/>
    <lineage>
        <taxon>Bacteria</taxon>
        <taxon>Pseudomonadati</taxon>
        <taxon>Bacteroidota</taxon>
        <taxon>Cytophagia</taxon>
        <taxon>Cytophagales</taxon>
        <taxon>Flectobacillaceae</taxon>
        <taxon>Aquirufa</taxon>
    </lineage>
</organism>
<dbReference type="EMBL" id="JAANOH010000004">
    <property type="protein sequence ID" value="MCZ2476081.1"/>
    <property type="molecule type" value="Genomic_DNA"/>
</dbReference>
<reference evidence="1 2" key="1">
    <citation type="submission" date="2020-03" db="EMBL/GenBank/DDBJ databases">
        <authorList>
            <person name="Pitt A."/>
            <person name="Hahn M.W."/>
        </authorList>
    </citation>
    <scope>NUCLEOTIDE SEQUENCE [LARGE SCALE GENOMIC DNA]</scope>
    <source>
        <strain evidence="1 2">5A-MARBSE</strain>
    </source>
</reference>
<name>A0ABT4JKK3_9BACT</name>
<protein>
    <recommendedName>
        <fullName evidence="3">DUF4238 domain-containing protein</fullName>
    </recommendedName>
</protein>
<proteinExistence type="predicted"/>
<comment type="caution">
    <text evidence="1">The sequence shown here is derived from an EMBL/GenBank/DDBJ whole genome shotgun (WGS) entry which is preliminary data.</text>
</comment>
<dbReference type="Proteomes" id="UP001321186">
    <property type="component" value="Unassembled WGS sequence"/>
</dbReference>
<evidence type="ECO:0000313" key="1">
    <source>
        <dbReference type="EMBL" id="MCZ2476081.1"/>
    </source>
</evidence>
<keyword evidence="2" id="KW-1185">Reference proteome</keyword>
<sequence>MNRPIPDKLSFANISNPDFDKQVKLVELLMYPLTTRHPNHFGKIDWTLFDIWKNICSQHIIDNEYRYIYFDHPHSYDNQVPWEDEIEEVNRATENTLIWIEKAKIEMNSLCRVLYSKIADCKTYPKHYPRTNETQTKIKNRSISNDAILLKEYTIAAQDVLFIKIIEHFWSIILTNENTVFVVETNKLTGFSQGKECVKLVCKINLSSQSVHFYPVHEDEIFKYLKFYDNPVKSNLLFKINKFDKNTHFQQNQLENTITNI</sequence>